<dbReference type="InterPro" id="IPR019500">
    <property type="entry name" value="Pep_S46"/>
</dbReference>
<feature type="chain" id="PRO_5044977138" description="Dipeptidyl-peptidase" evidence="7">
    <location>
        <begin position="19"/>
        <end position="717"/>
    </location>
</feature>
<comment type="caution">
    <text evidence="8">The sequence shown here is derived from an EMBL/GenBank/DDBJ whole genome shotgun (WGS) entry which is preliminary data.</text>
</comment>
<dbReference type="Proteomes" id="UP001210231">
    <property type="component" value="Unassembled WGS sequence"/>
</dbReference>
<gene>
    <name evidence="8" type="ORF">O3P16_10830</name>
</gene>
<protein>
    <recommendedName>
        <fullName evidence="7">Dipeptidyl-peptidase</fullName>
        <ecNumber evidence="7">3.4.14.-</ecNumber>
    </recommendedName>
</protein>
<keyword evidence="3 7" id="KW-0645">Protease</keyword>
<dbReference type="PANTHER" id="PTHR38469">
    <property type="entry name" value="PERIPLASMIC PEPTIDASE SUBFAMILY S1B"/>
    <property type="match status" value="1"/>
</dbReference>
<dbReference type="InterPro" id="IPR009003">
    <property type="entry name" value="Peptidase_S1_PA"/>
</dbReference>
<evidence type="ECO:0000256" key="4">
    <source>
        <dbReference type="ARBA" id="ARBA00022729"/>
    </source>
</evidence>
<keyword evidence="5 7" id="KW-0378">Hydrolase</keyword>
<proteinExistence type="inferred from homology"/>
<dbReference type="Gene3D" id="2.40.10.10">
    <property type="entry name" value="Trypsin-like serine proteases"/>
    <property type="match status" value="1"/>
</dbReference>
<sequence>MKKLFLSTALLWSVFANANEGMWLPQLLGQQKYAEMKAKGLKLTAEQLYSINKASIKDAIVIFGGGCTGEIVSKEGLIFTNHHCGYGNIASLSSVEHNYLDNGFYAKSKEEELPAKGLSVQFLVSISDITKQVEDSIKTFGNYADWEKSKTRVFNNIAKASTSGTGYEARVSSMFKDNQFLLYTYERYNDVRLVGTPPQSIGKFGGDTDNWVWPRHTGDFSIFRVYMSKDGKAAAYNKENIPYKPKHYLPVSIKGVKEGDFSMIFGYPGSTNRFETSYGINLATGLKNPAFVKMRDIRLKAMHTEMQKSTAVKLSLASSYAGLANYWKFYDGETKQLLKYDVAGTKAKQEQELVNWAKANNKQEYVNIFSDYAKAYDAWKPYAKMKEYYEQGILGPGVVKLANAFGSLERAYDAGNQDDVKKLLDNLDKVRSQSLEGINIASEEVMLPQLVQAFYTDIDNSQKPADFYTTLAKNFGDLSADDTYKKWSKDLFRNSIIINSDKWNAFKENPSVDVLKNDPLYSLSKAFKENWDKVKDKFNDFTTINNELGNKYLKAYLEKNKGGKFYPDANFTMRTSFGKVASYIPFDGAKYDYVTTSKGILEKYIPGDFEFDLPANQIELLKKKDFGRYIDKSRNDLVVNFITNDDITGGNSGSPVINGQGHLIGLAFDGNYEALSHKINFEDSMNRTICVDIRYVLWCIDKLGGAKNIINELTIVQ</sequence>
<keyword evidence="9" id="KW-1185">Reference proteome</keyword>
<evidence type="ECO:0000313" key="8">
    <source>
        <dbReference type="EMBL" id="MDA3615303.1"/>
    </source>
</evidence>
<reference evidence="8 9" key="1">
    <citation type="submission" date="2022-12" db="EMBL/GenBank/DDBJ databases">
        <title>Chitinophagaceae gen. sp. nov., a new member of the family Chitinophagaceae, isolated from soil in a chemical factory.</title>
        <authorList>
            <person name="Ke Z."/>
        </authorList>
    </citation>
    <scope>NUCLEOTIDE SEQUENCE [LARGE SCALE GENOMIC DNA]</scope>
    <source>
        <strain evidence="8 9">LY-5</strain>
    </source>
</reference>
<evidence type="ECO:0000256" key="6">
    <source>
        <dbReference type="ARBA" id="ARBA00022825"/>
    </source>
</evidence>
<evidence type="ECO:0000256" key="1">
    <source>
        <dbReference type="ARBA" id="ARBA00010491"/>
    </source>
</evidence>
<dbReference type="SUPFAM" id="SSF50494">
    <property type="entry name" value="Trypsin-like serine proteases"/>
    <property type="match status" value="1"/>
</dbReference>
<comment type="function">
    <text evidence="7">Catalyzes the removal of dipeptides from the N-terminus of oligopeptides.</text>
</comment>
<keyword evidence="2 7" id="KW-0031">Aminopeptidase</keyword>
<evidence type="ECO:0000256" key="3">
    <source>
        <dbReference type="ARBA" id="ARBA00022670"/>
    </source>
</evidence>
<keyword evidence="6 7" id="KW-0720">Serine protease</keyword>
<organism evidence="8 9">
    <name type="scientific">Polluticaenibacter yanchengensis</name>
    <dbReference type="NCBI Taxonomy" id="3014562"/>
    <lineage>
        <taxon>Bacteria</taxon>
        <taxon>Pseudomonadati</taxon>
        <taxon>Bacteroidota</taxon>
        <taxon>Chitinophagia</taxon>
        <taxon>Chitinophagales</taxon>
        <taxon>Chitinophagaceae</taxon>
        <taxon>Polluticaenibacter</taxon>
    </lineage>
</organism>
<dbReference type="PANTHER" id="PTHR38469:SF1">
    <property type="entry name" value="PERIPLASMIC PEPTIDASE SUBFAMILY S1B"/>
    <property type="match status" value="1"/>
</dbReference>
<evidence type="ECO:0000256" key="5">
    <source>
        <dbReference type="ARBA" id="ARBA00022801"/>
    </source>
</evidence>
<feature type="signal peptide" evidence="7">
    <location>
        <begin position="1"/>
        <end position="18"/>
    </location>
</feature>
<dbReference type="EMBL" id="JAQGEF010000011">
    <property type="protein sequence ID" value="MDA3615303.1"/>
    <property type="molecule type" value="Genomic_DNA"/>
</dbReference>
<dbReference type="EC" id="3.4.14.-" evidence="7"/>
<comment type="similarity">
    <text evidence="1 7">Belongs to the peptidase S46 family.</text>
</comment>
<dbReference type="InterPro" id="IPR043504">
    <property type="entry name" value="Peptidase_S1_PA_chymotrypsin"/>
</dbReference>
<evidence type="ECO:0000256" key="2">
    <source>
        <dbReference type="ARBA" id="ARBA00022438"/>
    </source>
</evidence>
<evidence type="ECO:0000256" key="7">
    <source>
        <dbReference type="RuleBase" id="RU366067"/>
    </source>
</evidence>
<accession>A0ABT4UKD4</accession>
<dbReference type="Pfam" id="PF10459">
    <property type="entry name" value="Peptidase_S46"/>
    <property type="match status" value="1"/>
</dbReference>
<keyword evidence="4 7" id="KW-0732">Signal</keyword>
<name>A0ABT4UKD4_9BACT</name>
<dbReference type="RefSeq" id="WP_407031628.1">
    <property type="nucleotide sequence ID" value="NZ_JAQGEF010000011.1"/>
</dbReference>
<evidence type="ECO:0000313" key="9">
    <source>
        <dbReference type="Proteomes" id="UP001210231"/>
    </source>
</evidence>